<dbReference type="InParanoid" id="A0A078ABQ9"/>
<dbReference type="Proteomes" id="UP000039865">
    <property type="component" value="Unassembled WGS sequence"/>
</dbReference>
<keyword evidence="1" id="KW-0175">Coiled coil</keyword>
<gene>
    <name evidence="3" type="primary">Contig3226.g3453</name>
    <name evidence="3" type="ORF">STYLEM_8007</name>
</gene>
<reference evidence="3 4" key="1">
    <citation type="submission" date="2014-06" db="EMBL/GenBank/DDBJ databases">
        <authorList>
            <person name="Swart Estienne"/>
        </authorList>
    </citation>
    <scope>NUCLEOTIDE SEQUENCE [LARGE SCALE GENOMIC DNA]</scope>
    <source>
        <strain evidence="3 4">130c</strain>
    </source>
</reference>
<evidence type="ECO:0000313" key="3">
    <source>
        <dbReference type="EMBL" id="CDW79022.1"/>
    </source>
</evidence>
<feature type="compositionally biased region" description="Polar residues" evidence="2">
    <location>
        <begin position="322"/>
        <end position="334"/>
    </location>
</feature>
<name>A0A078ABQ9_STYLE</name>
<feature type="compositionally biased region" description="Polar residues" evidence="2">
    <location>
        <begin position="300"/>
        <end position="315"/>
    </location>
</feature>
<organism evidence="3 4">
    <name type="scientific">Stylonychia lemnae</name>
    <name type="common">Ciliate</name>
    <dbReference type="NCBI Taxonomy" id="5949"/>
    <lineage>
        <taxon>Eukaryota</taxon>
        <taxon>Sar</taxon>
        <taxon>Alveolata</taxon>
        <taxon>Ciliophora</taxon>
        <taxon>Intramacronucleata</taxon>
        <taxon>Spirotrichea</taxon>
        <taxon>Stichotrichia</taxon>
        <taxon>Sporadotrichida</taxon>
        <taxon>Oxytrichidae</taxon>
        <taxon>Stylonychinae</taxon>
        <taxon>Stylonychia</taxon>
    </lineage>
</organism>
<feature type="region of interest" description="Disordered" evidence="2">
    <location>
        <begin position="297"/>
        <end position="334"/>
    </location>
</feature>
<evidence type="ECO:0000256" key="1">
    <source>
        <dbReference type="SAM" id="Coils"/>
    </source>
</evidence>
<dbReference type="EMBL" id="CCKQ01007624">
    <property type="protein sequence ID" value="CDW79022.1"/>
    <property type="molecule type" value="Genomic_DNA"/>
</dbReference>
<accession>A0A078ABQ9</accession>
<dbReference type="AlphaFoldDB" id="A0A078ABQ9"/>
<evidence type="ECO:0000256" key="2">
    <source>
        <dbReference type="SAM" id="MobiDB-lite"/>
    </source>
</evidence>
<keyword evidence="4" id="KW-1185">Reference proteome</keyword>
<protein>
    <submittedName>
        <fullName evidence="3">Uncharacterized protein</fullName>
    </submittedName>
</protein>
<evidence type="ECO:0000313" key="4">
    <source>
        <dbReference type="Proteomes" id="UP000039865"/>
    </source>
</evidence>
<sequence>MIKKELEKNRQKRQDYIAELKIYQNKLQKCLKEKDQFSQQIEFLQHEISISQSVLKDCINEFNEDAFFEIGQLPKNIVKQKEVSNILAIFSECLGITLTTLEFKIDMFKKGNKNQFNHYDELVDQMSEMSRNEEKQTEFFKILDVKQWDKLLEIWKQKPVLDQLMKSKTDKQEKYKVKDNLRGLKIICKWICGLIEIHFKFQAICFVKKKLDKTKYKNQLASSKPFSSELQSTTISSKFERSIGESEFRQIKMISDQRDQRKLIPFDLAQKPKPRFDKPQQDSGIITTVPLQIAAKNKTQKSQSFKNSMIRSSSMPRDGMKNKQQQKLETSKQSRISLMKTSNGSTYDIIKESNEYSMSQEKTVNQESIYEALFKMDYQSIDSMINTKANNSFVKTLPNQTSRTTNKDIPRQSTEFEKQQSQAQYLDDISFYDVDLRSGLDQDLENFVNKRLQKLTEMAQHHHQIQNHNQQCRFFCF</sequence>
<feature type="coiled-coil region" evidence="1">
    <location>
        <begin position="6"/>
        <end position="47"/>
    </location>
</feature>
<proteinExistence type="predicted"/>